<dbReference type="CDD" id="cd06503">
    <property type="entry name" value="ATP-synt_Fo_b"/>
    <property type="match status" value="1"/>
</dbReference>
<feature type="coiled-coil region" evidence="15">
    <location>
        <begin position="66"/>
        <end position="136"/>
    </location>
</feature>
<comment type="similarity">
    <text evidence="1 13 14">Belongs to the ATPase B chain family.</text>
</comment>
<comment type="subunit">
    <text evidence="13">F-type ATPases have 2 components, F(1) - the catalytic core - and F(0) - the membrane proton channel. F(1) has five subunits: alpha(3), beta(3), gamma(1), delta(1), epsilon(1). F(0) has three main subunits: a(1), b(2) and c(10-14). The alpha and beta chains form an alternating ring which encloses part of the gamma chain. F(1) is attached to F(0) by a central stalk formed by the gamma and epsilon chains, while a peripheral stalk is formed by the delta and b chains.</text>
</comment>
<accession>A0A842I063</accession>
<sequence>MAEHNPMVEQLDADMHLEAGEEAHVDQTALGFDTTGWVAWAMIVVILIMIWKKVPQAIGSALDKRIAAIRGEIDEAAKLRAEAEALKAEYEAKTANAGEEAKAILARAQEEAAEIVEQAEKDADALIERRGKLAEDKIAAAERSAVAEVRAKAASAATAAAAALIEAKHDAAADKGLIDSTISGLDARLN</sequence>
<evidence type="ECO:0000256" key="9">
    <source>
        <dbReference type="ARBA" id="ARBA00023310"/>
    </source>
</evidence>
<evidence type="ECO:0000256" key="2">
    <source>
        <dbReference type="ARBA" id="ARBA00022448"/>
    </source>
</evidence>
<organism evidence="16 17">
    <name type="scientific">Parasphingopyxis marina</name>
    <dbReference type="NCBI Taxonomy" id="2761622"/>
    <lineage>
        <taxon>Bacteria</taxon>
        <taxon>Pseudomonadati</taxon>
        <taxon>Pseudomonadota</taxon>
        <taxon>Alphaproteobacteria</taxon>
        <taxon>Sphingomonadales</taxon>
        <taxon>Sphingomonadaceae</taxon>
        <taxon>Parasphingopyxis</taxon>
    </lineage>
</organism>
<dbReference type="PANTHER" id="PTHR33445:SF1">
    <property type="entry name" value="ATP SYNTHASE SUBUNIT B"/>
    <property type="match status" value="1"/>
</dbReference>
<keyword evidence="8 13" id="KW-0472">Membrane</keyword>
<dbReference type="GO" id="GO:0005886">
    <property type="term" value="C:plasma membrane"/>
    <property type="evidence" value="ECO:0007669"/>
    <property type="project" value="UniProtKB-SubCell"/>
</dbReference>
<dbReference type="HAMAP" id="MF_01398">
    <property type="entry name" value="ATP_synth_b_bprime"/>
    <property type="match status" value="1"/>
</dbReference>
<evidence type="ECO:0000256" key="6">
    <source>
        <dbReference type="ARBA" id="ARBA00022989"/>
    </source>
</evidence>
<dbReference type="InterPro" id="IPR050059">
    <property type="entry name" value="ATP_synthase_B_chain"/>
</dbReference>
<keyword evidence="15" id="KW-0175">Coiled coil</keyword>
<dbReference type="Pfam" id="PF00430">
    <property type="entry name" value="ATP-synt_B"/>
    <property type="match status" value="1"/>
</dbReference>
<evidence type="ECO:0000256" key="7">
    <source>
        <dbReference type="ARBA" id="ARBA00023065"/>
    </source>
</evidence>
<dbReference type="GO" id="GO:0046933">
    <property type="term" value="F:proton-transporting ATP synthase activity, rotational mechanism"/>
    <property type="evidence" value="ECO:0007669"/>
    <property type="project" value="UniProtKB-UniRule"/>
</dbReference>
<gene>
    <name evidence="13" type="primary">atpF</name>
    <name evidence="16" type="ORF">H6P80_11375</name>
</gene>
<evidence type="ECO:0000256" key="14">
    <source>
        <dbReference type="RuleBase" id="RU003848"/>
    </source>
</evidence>
<keyword evidence="9 13" id="KW-0066">ATP synthesis</keyword>
<dbReference type="GO" id="GO:0045259">
    <property type="term" value="C:proton-transporting ATP synthase complex"/>
    <property type="evidence" value="ECO:0007669"/>
    <property type="project" value="UniProtKB-KW"/>
</dbReference>
<evidence type="ECO:0000256" key="3">
    <source>
        <dbReference type="ARBA" id="ARBA00022547"/>
    </source>
</evidence>
<keyword evidence="7 13" id="KW-0406">Ion transport</keyword>
<keyword evidence="3 13" id="KW-0138">CF(0)</keyword>
<proteinExistence type="inferred from homology"/>
<keyword evidence="2 13" id="KW-0813">Transport</keyword>
<dbReference type="RefSeq" id="WP_185801490.1">
    <property type="nucleotide sequence ID" value="NZ_JACJVJ010000002.1"/>
</dbReference>
<evidence type="ECO:0000256" key="11">
    <source>
        <dbReference type="ARBA" id="ARBA00025614"/>
    </source>
</evidence>
<evidence type="ECO:0000256" key="5">
    <source>
        <dbReference type="ARBA" id="ARBA00022781"/>
    </source>
</evidence>
<dbReference type="InterPro" id="IPR002146">
    <property type="entry name" value="ATP_synth_b/b'su_bac/chlpt"/>
</dbReference>
<dbReference type="PANTHER" id="PTHR33445">
    <property type="entry name" value="ATP SYNTHASE SUBUNIT B', CHLOROPLASTIC"/>
    <property type="match status" value="1"/>
</dbReference>
<comment type="function">
    <text evidence="10 13">F(1)F(0) ATP synthase produces ATP from ADP in the presence of a proton or sodium gradient. F-type ATPases consist of two structural domains, F(1) containing the extramembraneous catalytic core and F(0) containing the membrane proton channel, linked together by a central stalk and a peripheral stalk. During catalysis, ATP synthesis in the catalytic domain of F(1) is coupled via a rotary mechanism of the central stalk subunits to proton translocation.</text>
</comment>
<dbReference type="GO" id="GO:0012505">
    <property type="term" value="C:endomembrane system"/>
    <property type="evidence" value="ECO:0007669"/>
    <property type="project" value="UniProtKB-SubCell"/>
</dbReference>
<dbReference type="GO" id="GO:0046961">
    <property type="term" value="F:proton-transporting ATPase activity, rotational mechanism"/>
    <property type="evidence" value="ECO:0007669"/>
    <property type="project" value="TreeGrafter"/>
</dbReference>
<evidence type="ECO:0000256" key="13">
    <source>
        <dbReference type="HAMAP-Rule" id="MF_01398"/>
    </source>
</evidence>
<protein>
    <recommendedName>
        <fullName evidence="13">ATP synthase subunit b</fullName>
    </recommendedName>
    <alternativeName>
        <fullName evidence="13">ATP synthase F(0) sector subunit b</fullName>
    </alternativeName>
    <alternativeName>
        <fullName evidence="13">ATPase subunit I</fullName>
    </alternativeName>
    <alternativeName>
        <fullName evidence="13">F-type ATPase subunit b</fullName>
        <shortName evidence="13">F-ATPase subunit b</shortName>
    </alternativeName>
</protein>
<dbReference type="EMBL" id="JACJVJ010000002">
    <property type="protein sequence ID" value="MBC2778217.1"/>
    <property type="molecule type" value="Genomic_DNA"/>
</dbReference>
<feature type="transmembrane region" description="Helical" evidence="13">
    <location>
        <begin position="34"/>
        <end position="51"/>
    </location>
</feature>
<comment type="caution">
    <text evidence="16">The sequence shown here is derived from an EMBL/GenBank/DDBJ whole genome shotgun (WGS) entry which is preliminary data.</text>
</comment>
<comment type="subcellular location">
    <subcellularLocation>
        <location evidence="13">Cell membrane</location>
        <topology evidence="13">Single-pass membrane protein</topology>
    </subcellularLocation>
    <subcellularLocation>
        <location evidence="12">Endomembrane system</location>
        <topology evidence="12">Single-pass membrane protein</topology>
    </subcellularLocation>
</comment>
<reference evidence="16 17" key="1">
    <citation type="submission" date="2020-08" db="EMBL/GenBank/DDBJ databases">
        <title>Draft genome sequence of Parasphingopyxis sp. GrpM-11.</title>
        <authorList>
            <person name="Oh J."/>
            <person name="Roh D.-H."/>
        </authorList>
    </citation>
    <scope>NUCLEOTIDE SEQUENCE [LARGE SCALE GENOMIC DNA]</scope>
    <source>
        <strain evidence="16 17">GrpM-11</strain>
    </source>
</reference>
<evidence type="ECO:0000313" key="17">
    <source>
        <dbReference type="Proteomes" id="UP000564378"/>
    </source>
</evidence>
<evidence type="ECO:0000256" key="12">
    <source>
        <dbReference type="ARBA" id="ARBA00037847"/>
    </source>
</evidence>
<keyword evidence="5 13" id="KW-0375">Hydrogen ion transport</keyword>
<keyword evidence="6 13" id="KW-1133">Transmembrane helix</keyword>
<keyword evidence="4 13" id="KW-0812">Transmembrane</keyword>
<dbReference type="Proteomes" id="UP000564378">
    <property type="component" value="Unassembled WGS sequence"/>
</dbReference>
<keyword evidence="13" id="KW-1003">Cell membrane</keyword>
<evidence type="ECO:0000256" key="4">
    <source>
        <dbReference type="ARBA" id="ARBA00022692"/>
    </source>
</evidence>
<name>A0A842I063_9SPHN</name>
<evidence type="ECO:0000313" key="16">
    <source>
        <dbReference type="EMBL" id="MBC2778217.1"/>
    </source>
</evidence>
<comment type="function">
    <text evidence="11">Component of the F(0) channel, it forms part of the peripheral stalk, linking F(1) to F(0). The b'-subunit is a diverged and duplicated form of b found in plants and photosynthetic bacteria.</text>
</comment>
<evidence type="ECO:0000256" key="10">
    <source>
        <dbReference type="ARBA" id="ARBA00025198"/>
    </source>
</evidence>
<evidence type="ECO:0000256" key="8">
    <source>
        <dbReference type="ARBA" id="ARBA00023136"/>
    </source>
</evidence>
<keyword evidence="17" id="KW-1185">Reference proteome</keyword>
<evidence type="ECO:0000256" key="15">
    <source>
        <dbReference type="SAM" id="Coils"/>
    </source>
</evidence>
<evidence type="ECO:0000256" key="1">
    <source>
        <dbReference type="ARBA" id="ARBA00005513"/>
    </source>
</evidence>
<dbReference type="AlphaFoldDB" id="A0A842I063"/>